<accession>A0A2I0L517</accession>
<sequence>MKKPRRPSAQSPHFQASSNSRLCGASFPTPLPASNRHTIAVSDESDSCQSDPCPNTPAHCFLCQQQLQCRLRPATATPPPSHLSYHLCWESLLHLSTLLSHCSLFCLRRIRNRGRREGRNLGGKKNRDGKCRGERGNQGQSMAYTWNDHGREIVYEVGYCVLLTMELGMNLANGNQCVSFLERKWVMMNSYICRELLFPCEVSKSLQPIFTNTLKTEIVGRRRMIFGPKRASYGRVNSMVKEESGGGRSVDEANEFEFKPSFDEYLKAMESVRTGRGRKHEQELGRLGPKSSLPKKNGTLRTAKRSEMYEKKKKLTEDNADLGRDKSSTIEEDWLRHGDVEEKRLGVDNERTLEIMEWSEEDTNEEQGGSLSSNGVYEKLQDNSKRAEEGLDQRLSWRKVRMSKAQKGAKYEVDDSEFEVERAAFRNFGDADDVVVKPPVSRVEMEQRIQKLAQGFLGGKGEERRGEERRGEERRGEGRRGKDRLNGAEIDMPEWMFAKMIRSAKIRFSDHSIMRVIQLLGKLGNWRRVLQVIEWLQKQERFKSHKLRHIYTAALDVLGKARRPVEALNVFNSMQQQISTYPDLVAYHSIAVTLGQAGHLKELLDVIEIMRAPPKKKFEASTIMEWDPRLEPDIFVYNAVLNACVNRKQCEGAFWVLQQLNQQGQTPSSATYGLVMEVMFACGKYNLVQEFFREAQKSGTPNALTYRVLVNSLWKEGKTDEAVLAVEEMEGRGIVGSAALYYDLARCLCTAGRCQEALEQIERICKVASKPLVVTYTGLIQACMDSGNIQDGVSIFQQMEQHCSPNLVTCNIMLKAYLGNNMFEDAKKLLFKMLDDGSHISNRSDYRVRVVPDAYSFNTMLDACVAEKRWEDLEFVYKKMLSHGFHFNLKRHLHVVLEASRVGKRELLETTWNQFVQSGCSLPSALVKERFITMLEKDDTSGALSAIISPLTSESLSSLTKKAWLKLFKENAQRFRRDTLARLTREIRVHMASTALPALGLQNLVASCDEFISTGW</sequence>
<dbReference type="Pfam" id="PF13812">
    <property type="entry name" value="PPR_3"/>
    <property type="match status" value="2"/>
</dbReference>
<dbReference type="FunFam" id="1.25.40.10:FF:000363">
    <property type="entry name" value="Pentatricopeptide repeat-containing protein"/>
    <property type="match status" value="1"/>
</dbReference>
<dbReference type="Gene3D" id="1.25.40.10">
    <property type="entry name" value="Tetratricopeptide repeat domain"/>
    <property type="match status" value="3"/>
</dbReference>
<dbReference type="NCBIfam" id="TIGR00756">
    <property type="entry name" value="PPR"/>
    <property type="match status" value="4"/>
</dbReference>
<feature type="repeat" description="PPR" evidence="2">
    <location>
        <begin position="853"/>
        <end position="887"/>
    </location>
</feature>
<dbReference type="PANTHER" id="PTHR46935:SF1">
    <property type="entry name" value="OS01G0674700 PROTEIN"/>
    <property type="match status" value="1"/>
</dbReference>
<feature type="region of interest" description="Disordered" evidence="3">
    <location>
        <begin position="456"/>
        <end position="485"/>
    </location>
</feature>
<gene>
    <name evidence="4" type="ORF">CRG98_004387</name>
</gene>
<dbReference type="Proteomes" id="UP000233551">
    <property type="component" value="Unassembled WGS sequence"/>
</dbReference>
<dbReference type="AlphaFoldDB" id="A0A2I0L517"/>
<dbReference type="GO" id="GO:0009507">
    <property type="term" value="C:chloroplast"/>
    <property type="evidence" value="ECO:0007669"/>
    <property type="project" value="TreeGrafter"/>
</dbReference>
<feature type="repeat" description="PPR" evidence="2">
    <location>
        <begin position="633"/>
        <end position="667"/>
    </location>
</feature>
<dbReference type="SUPFAM" id="SSF81901">
    <property type="entry name" value="HCP-like"/>
    <property type="match status" value="1"/>
</dbReference>
<dbReference type="InterPro" id="IPR011990">
    <property type="entry name" value="TPR-like_helical_dom_sf"/>
</dbReference>
<dbReference type="GO" id="GO:0009658">
    <property type="term" value="P:chloroplast organization"/>
    <property type="evidence" value="ECO:0007669"/>
    <property type="project" value="InterPro"/>
</dbReference>
<protein>
    <recommendedName>
        <fullName evidence="6">Pentatricopeptide repeat-containing protein At1g30610, chloroplastic</fullName>
    </recommendedName>
</protein>
<evidence type="ECO:0000256" key="3">
    <source>
        <dbReference type="SAM" id="MobiDB-lite"/>
    </source>
</evidence>
<dbReference type="PROSITE" id="PS51375">
    <property type="entry name" value="PPR"/>
    <property type="match status" value="4"/>
</dbReference>
<evidence type="ECO:0000256" key="2">
    <source>
        <dbReference type="PROSITE-ProRule" id="PRU00708"/>
    </source>
</evidence>
<feature type="compositionally biased region" description="Basic and acidic residues" evidence="3">
    <location>
        <begin position="117"/>
        <end position="135"/>
    </location>
</feature>
<evidence type="ECO:0000313" key="5">
    <source>
        <dbReference type="Proteomes" id="UP000233551"/>
    </source>
</evidence>
<feature type="repeat" description="PPR" evidence="2">
    <location>
        <begin position="702"/>
        <end position="736"/>
    </location>
</feature>
<dbReference type="InterPro" id="IPR044645">
    <property type="entry name" value="DG1/EMB2279-like"/>
</dbReference>
<comment type="caution">
    <text evidence="4">The sequence shown here is derived from an EMBL/GenBank/DDBJ whole genome shotgun (WGS) entry which is preliminary data.</text>
</comment>
<keyword evidence="5" id="KW-1185">Reference proteome</keyword>
<keyword evidence="1" id="KW-0677">Repeat</keyword>
<feature type="region of interest" description="Disordered" evidence="3">
    <location>
        <begin position="273"/>
        <end position="322"/>
    </location>
</feature>
<reference evidence="4 5" key="1">
    <citation type="submission" date="2017-11" db="EMBL/GenBank/DDBJ databases">
        <title>De-novo sequencing of pomegranate (Punica granatum L.) genome.</title>
        <authorList>
            <person name="Akparov Z."/>
            <person name="Amiraslanov A."/>
            <person name="Hajiyeva S."/>
            <person name="Abbasov M."/>
            <person name="Kaur K."/>
            <person name="Hamwieh A."/>
            <person name="Solovyev V."/>
            <person name="Salamov A."/>
            <person name="Braich B."/>
            <person name="Kosarev P."/>
            <person name="Mahmoud A."/>
            <person name="Hajiyev E."/>
            <person name="Babayeva S."/>
            <person name="Izzatullayeva V."/>
            <person name="Mammadov A."/>
            <person name="Mammadov A."/>
            <person name="Sharifova S."/>
            <person name="Ojaghi J."/>
            <person name="Eynullazada K."/>
            <person name="Bayramov B."/>
            <person name="Abdulazimova A."/>
            <person name="Shahmuradov I."/>
        </authorList>
    </citation>
    <scope>NUCLEOTIDE SEQUENCE [LARGE SCALE GENOMIC DNA]</scope>
    <source>
        <strain evidence="5">cv. AG2017</strain>
        <tissue evidence="4">Leaf</tissue>
    </source>
</reference>
<dbReference type="Pfam" id="PF01535">
    <property type="entry name" value="PPR"/>
    <property type="match status" value="3"/>
</dbReference>
<feature type="region of interest" description="Disordered" evidence="3">
    <location>
        <begin position="117"/>
        <end position="136"/>
    </location>
</feature>
<dbReference type="InterPro" id="IPR002885">
    <property type="entry name" value="PPR_rpt"/>
</dbReference>
<evidence type="ECO:0008006" key="6">
    <source>
        <dbReference type="Google" id="ProtNLM"/>
    </source>
</evidence>
<organism evidence="4 5">
    <name type="scientific">Punica granatum</name>
    <name type="common">Pomegranate</name>
    <dbReference type="NCBI Taxonomy" id="22663"/>
    <lineage>
        <taxon>Eukaryota</taxon>
        <taxon>Viridiplantae</taxon>
        <taxon>Streptophyta</taxon>
        <taxon>Embryophyta</taxon>
        <taxon>Tracheophyta</taxon>
        <taxon>Spermatophyta</taxon>
        <taxon>Magnoliopsida</taxon>
        <taxon>eudicotyledons</taxon>
        <taxon>Gunneridae</taxon>
        <taxon>Pentapetalae</taxon>
        <taxon>rosids</taxon>
        <taxon>malvids</taxon>
        <taxon>Myrtales</taxon>
        <taxon>Lythraceae</taxon>
        <taxon>Punica</taxon>
    </lineage>
</organism>
<feature type="region of interest" description="Disordered" evidence="3">
    <location>
        <begin position="1"/>
        <end position="30"/>
    </location>
</feature>
<proteinExistence type="predicted"/>
<dbReference type="EMBL" id="PGOL01000181">
    <property type="protein sequence ID" value="PKI75236.1"/>
    <property type="molecule type" value="Genomic_DNA"/>
</dbReference>
<evidence type="ECO:0000313" key="4">
    <source>
        <dbReference type="EMBL" id="PKI75236.1"/>
    </source>
</evidence>
<feature type="compositionally biased region" description="Basic and acidic residues" evidence="3">
    <location>
        <begin position="304"/>
        <end position="322"/>
    </location>
</feature>
<dbReference type="STRING" id="22663.A0A2I0L517"/>
<feature type="repeat" description="PPR" evidence="2">
    <location>
        <begin position="806"/>
        <end position="840"/>
    </location>
</feature>
<evidence type="ECO:0000256" key="1">
    <source>
        <dbReference type="ARBA" id="ARBA00022737"/>
    </source>
</evidence>
<dbReference type="PANTHER" id="PTHR46935">
    <property type="entry name" value="OS01G0674700 PROTEIN"/>
    <property type="match status" value="1"/>
</dbReference>
<feature type="compositionally biased region" description="Polar residues" evidence="3">
    <location>
        <begin position="8"/>
        <end position="21"/>
    </location>
</feature>
<name>A0A2I0L517_PUNGR</name>
<feature type="compositionally biased region" description="Basic and acidic residues" evidence="3">
    <location>
        <begin position="460"/>
        <end position="485"/>
    </location>
</feature>